<accession>A0A9D9EGD8</accession>
<dbReference type="SMART" id="SM00842">
    <property type="entry name" value="FtsA"/>
    <property type="match status" value="1"/>
</dbReference>
<dbReference type="InterPro" id="IPR043129">
    <property type="entry name" value="ATPase_NBD"/>
</dbReference>
<evidence type="ECO:0000256" key="6">
    <source>
        <dbReference type="SAM" id="MobiDB-lite"/>
    </source>
</evidence>
<evidence type="ECO:0000259" key="7">
    <source>
        <dbReference type="SMART" id="SM00842"/>
    </source>
</evidence>
<proteinExistence type="inferred from homology"/>
<comment type="function">
    <text evidence="5">Cell division protein that is involved in the assembly of the Z ring. May serve as a membrane anchor for the Z ring.</text>
</comment>
<evidence type="ECO:0000256" key="4">
    <source>
        <dbReference type="ARBA" id="ARBA00023306"/>
    </source>
</evidence>
<feature type="domain" description="SHS2" evidence="7">
    <location>
        <begin position="6"/>
        <end position="198"/>
    </location>
</feature>
<dbReference type="GO" id="GO:0009898">
    <property type="term" value="C:cytoplasmic side of plasma membrane"/>
    <property type="evidence" value="ECO:0007669"/>
    <property type="project" value="UniProtKB-UniRule"/>
</dbReference>
<dbReference type="PANTHER" id="PTHR32432">
    <property type="entry name" value="CELL DIVISION PROTEIN FTSA-RELATED"/>
    <property type="match status" value="1"/>
</dbReference>
<evidence type="ECO:0000313" key="9">
    <source>
        <dbReference type="Proteomes" id="UP000823619"/>
    </source>
</evidence>
<keyword evidence="1 5" id="KW-1003">Cell membrane</keyword>
<evidence type="ECO:0000256" key="1">
    <source>
        <dbReference type="ARBA" id="ARBA00022475"/>
    </source>
</evidence>
<dbReference type="AlphaFoldDB" id="A0A9D9EGD8"/>
<dbReference type="NCBIfam" id="TIGR01174">
    <property type="entry name" value="ftsA"/>
    <property type="match status" value="1"/>
</dbReference>
<dbReference type="SUPFAM" id="SSF53067">
    <property type="entry name" value="Actin-like ATPase domain"/>
    <property type="match status" value="2"/>
</dbReference>
<dbReference type="PANTHER" id="PTHR32432:SF4">
    <property type="entry name" value="CELL DIVISION PROTEIN FTSA"/>
    <property type="match status" value="1"/>
</dbReference>
<dbReference type="PIRSF" id="PIRSF003101">
    <property type="entry name" value="FtsA"/>
    <property type="match status" value="1"/>
</dbReference>
<keyword evidence="3 5" id="KW-0472">Membrane</keyword>
<feature type="region of interest" description="Disordered" evidence="6">
    <location>
        <begin position="392"/>
        <end position="489"/>
    </location>
</feature>
<dbReference type="GO" id="GO:0032153">
    <property type="term" value="C:cell division site"/>
    <property type="evidence" value="ECO:0007669"/>
    <property type="project" value="UniProtKB-UniRule"/>
</dbReference>
<reference evidence="8" key="2">
    <citation type="journal article" date="2021" name="PeerJ">
        <title>Extensive microbial diversity within the chicken gut microbiome revealed by metagenomics and culture.</title>
        <authorList>
            <person name="Gilroy R."/>
            <person name="Ravi A."/>
            <person name="Getino M."/>
            <person name="Pursley I."/>
            <person name="Horton D.L."/>
            <person name="Alikhan N.F."/>
            <person name="Baker D."/>
            <person name="Gharbi K."/>
            <person name="Hall N."/>
            <person name="Watson M."/>
            <person name="Adriaenssens E.M."/>
            <person name="Foster-Nyarko E."/>
            <person name="Jarju S."/>
            <person name="Secka A."/>
            <person name="Antonio M."/>
            <person name="Oren A."/>
            <person name="Chaudhuri R.R."/>
            <person name="La Ragione R."/>
            <person name="Hildebrand F."/>
            <person name="Pallen M.J."/>
        </authorList>
    </citation>
    <scope>NUCLEOTIDE SEQUENCE</scope>
    <source>
        <strain evidence="8">D5-748</strain>
    </source>
</reference>
<keyword evidence="4 5" id="KW-0131">Cell cycle</keyword>
<gene>
    <name evidence="5 8" type="primary">ftsA</name>
    <name evidence="8" type="ORF">IAC23_02335</name>
</gene>
<feature type="compositionally biased region" description="Basic and acidic residues" evidence="6">
    <location>
        <begin position="420"/>
        <end position="433"/>
    </location>
</feature>
<dbReference type="Pfam" id="PF14450">
    <property type="entry name" value="FtsA"/>
    <property type="match status" value="1"/>
</dbReference>
<dbReference type="InterPro" id="IPR050696">
    <property type="entry name" value="FtsA/MreB"/>
</dbReference>
<dbReference type="InterPro" id="IPR020823">
    <property type="entry name" value="Cell_div_FtsA"/>
</dbReference>
<sequence>MEGRHIVAIDLGTSKTALTVAEINGDDVQIVYYRKVPSTGIRYSYVLNPKNVADTAGKLVEDAEKTLKIKISSAVVGMPRYYIREVVGEGKFDDMDPEECITEEDVNCLKQSALDEYPIEDPKNEELYGAIAQSFSSGDEIGLTENDIVGVSGDVFSGNFNIYIGKKKYLQNIDVAFKRLGIKAVKKFFTPEPTGKAILTKSEMDNGVALVDIGAGVTSVSVYYKDILRHFASIPFGGNAVTADIKSECMITEELAEHIKKRFGGCMPDKLLNLSEKTLHIRSGSEVPDTQIPVKFLSEIITARMKEIIEAVLYEIQMSGFADCLKSGIVITGGGARLMNCGNYFKELSGYDTKAGRPRPLFSASGCEDFLESDAAVSAGLVLAAKNAHIPDCLNEDSPDEEPLKQEQQEPEQPQQAATDEGKRTETEKKDTETSGNTAQSQKQAQTAAPQSVPADKPKRKKKGKWTTIKESLGDLFSGMYEDVGKEDV</sequence>
<name>A0A9D9EGD8_9BACT</name>
<evidence type="ECO:0000313" key="8">
    <source>
        <dbReference type="EMBL" id="MBO8444519.1"/>
    </source>
</evidence>
<reference evidence="8" key="1">
    <citation type="submission" date="2020-10" db="EMBL/GenBank/DDBJ databases">
        <authorList>
            <person name="Gilroy R."/>
        </authorList>
    </citation>
    <scope>NUCLEOTIDE SEQUENCE</scope>
    <source>
        <strain evidence="8">D5-748</strain>
    </source>
</reference>
<evidence type="ECO:0000256" key="3">
    <source>
        <dbReference type="ARBA" id="ARBA00023136"/>
    </source>
</evidence>
<dbReference type="Proteomes" id="UP000823619">
    <property type="component" value="Unassembled WGS sequence"/>
</dbReference>
<comment type="subcellular location">
    <subcellularLocation>
        <location evidence="5">Cell membrane</location>
        <topology evidence="5">Peripheral membrane protein</topology>
        <orientation evidence="5">Cytoplasmic side</orientation>
    </subcellularLocation>
    <text evidence="5">Localizes to the Z ring in an FtsZ-dependent manner. Targeted to the membrane through a conserved C-terminal amphipathic helix.</text>
</comment>
<dbReference type="GO" id="GO:0043093">
    <property type="term" value="P:FtsZ-dependent cytokinesis"/>
    <property type="evidence" value="ECO:0007669"/>
    <property type="project" value="UniProtKB-UniRule"/>
</dbReference>
<dbReference type="Gene3D" id="3.30.420.40">
    <property type="match status" value="2"/>
</dbReference>
<comment type="caution">
    <text evidence="8">The sequence shown here is derived from an EMBL/GenBank/DDBJ whole genome shotgun (WGS) entry which is preliminary data.</text>
</comment>
<feature type="compositionally biased region" description="Low complexity" evidence="6">
    <location>
        <begin position="438"/>
        <end position="452"/>
    </location>
</feature>
<dbReference type="EMBL" id="JADIMO010000027">
    <property type="protein sequence ID" value="MBO8444519.1"/>
    <property type="molecule type" value="Genomic_DNA"/>
</dbReference>
<evidence type="ECO:0000256" key="2">
    <source>
        <dbReference type="ARBA" id="ARBA00022618"/>
    </source>
</evidence>
<organism evidence="8 9">
    <name type="scientific">Candidatus Cryptobacteroides merdavium</name>
    <dbReference type="NCBI Taxonomy" id="2840769"/>
    <lineage>
        <taxon>Bacteria</taxon>
        <taxon>Pseudomonadati</taxon>
        <taxon>Bacteroidota</taxon>
        <taxon>Bacteroidia</taxon>
        <taxon>Bacteroidales</taxon>
        <taxon>Candidatus Cryptobacteroides</taxon>
    </lineage>
</organism>
<evidence type="ECO:0000256" key="5">
    <source>
        <dbReference type="HAMAP-Rule" id="MF_02033"/>
    </source>
</evidence>
<protein>
    <recommendedName>
        <fullName evidence="5">Cell division protein FtsA</fullName>
    </recommendedName>
</protein>
<dbReference type="HAMAP" id="MF_02033">
    <property type="entry name" value="FtsA"/>
    <property type="match status" value="1"/>
</dbReference>
<keyword evidence="2 5" id="KW-0132">Cell division</keyword>
<comment type="subunit">
    <text evidence="5">Self-interacts. Interacts with FtsZ.</text>
</comment>
<dbReference type="InterPro" id="IPR003494">
    <property type="entry name" value="SHS2_FtsA"/>
</dbReference>
<comment type="similarity">
    <text evidence="5">Belongs to the FtsA/MreB family.</text>
</comment>